<dbReference type="Proteomes" id="UP000485880">
    <property type="component" value="Unassembled WGS sequence"/>
</dbReference>
<organism evidence="1 2">
    <name type="scientific">Methylocella tundrae</name>
    <dbReference type="NCBI Taxonomy" id="227605"/>
    <lineage>
        <taxon>Bacteria</taxon>
        <taxon>Pseudomonadati</taxon>
        <taxon>Pseudomonadota</taxon>
        <taxon>Alphaproteobacteria</taxon>
        <taxon>Hyphomicrobiales</taxon>
        <taxon>Beijerinckiaceae</taxon>
        <taxon>Methylocella</taxon>
    </lineage>
</organism>
<reference evidence="1 2" key="1">
    <citation type="submission" date="2019-05" db="EMBL/GenBank/DDBJ databases">
        <authorList>
            <person name="Farhan Ul Haque M."/>
        </authorList>
    </citation>
    <scope>NUCLEOTIDE SEQUENCE [LARGE SCALE GENOMIC DNA]</scope>
    <source>
        <strain evidence="1">2</strain>
    </source>
</reference>
<dbReference type="EMBL" id="CABFMQ020000081">
    <property type="protein sequence ID" value="VTZ50458.1"/>
    <property type="molecule type" value="Genomic_DNA"/>
</dbReference>
<protein>
    <submittedName>
        <fullName evidence="1">Uncharacterized protein</fullName>
    </submittedName>
</protein>
<name>A0A8B6M6T5_METTU</name>
<evidence type="ECO:0000313" key="1">
    <source>
        <dbReference type="EMBL" id="VTZ50458.1"/>
    </source>
</evidence>
<evidence type="ECO:0000313" key="2">
    <source>
        <dbReference type="Proteomes" id="UP000485880"/>
    </source>
</evidence>
<comment type="caution">
    <text evidence="1">The sequence shown here is derived from an EMBL/GenBank/DDBJ whole genome shotgun (WGS) entry which is preliminary data.</text>
</comment>
<sequence>MRAASDGRSRRFDQLVLQEGLVAGGQDLNLRLSGYEYEGLCVIGVGVCALASPSY</sequence>
<proteinExistence type="predicted"/>
<gene>
    <name evidence="1" type="ORF">MPC4_240037</name>
</gene>
<dbReference type="AlphaFoldDB" id="A0A8B6M6T5"/>
<accession>A0A8B6M6T5</accession>
<keyword evidence="2" id="KW-1185">Reference proteome</keyword>